<dbReference type="SMART" id="SM00098">
    <property type="entry name" value="alkPPc"/>
    <property type="match status" value="1"/>
</dbReference>
<reference evidence="5 6" key="1">
    <citation type="submission" date="2016-11" db="EMBL/GenBank/DDBJ databases">
        <title>Whole Genome Sequencing of Mucilaginibacter polytrichastri RG4-7(T) isolated from the moss sample.</title>
        <authorList>
            <person name="Li Y."/>
        </authorList>
    </citation>
    <scope>NUCLEOTIDE SEQUENCE [LARGE SCALE GENOMIC DNA]</scope>
    <source>
        <strain evidence="5 6">RG4-7</strain>
    </source>
</reference>
<evidence type="ECO:0000256" key="2">
    <source>
        <dbReference type="PIRSR" id="PIRSR601952-1"/>
    </source>
</evidence>
<sequence length="465" mass="50564">MKRREFFRNGTLATLGATLFNPFNSVANVLNPIAANGKAKNIIFMVSDGMSTGTLNMADLFLNRKYGRSSNWLGLYRESRGTRALMDTASASSLVTDSAAASSSWGGGVRVNNGSLNVGPNGEEHKPILQKFKAAGKAVGCVTTVPITHATPAGFCINVGSRGDQSKIAELYLPLKFDVMMGGGNDYFSAAKRKDAKDMYKQFDLNGYNIVRNRIEMMALKPGKPILGVFADDGLPYTLDHNQDKDLQNTVPTLAEMTKTAIAIMNKNSKGFVLQVEGGKVDWAAHGNDAGALIYDQIAFDEAIGEALAFAEKDGNTLVVMTTDHGNSNPGLFYSDKANANFDNFQNFKHSNEWVLKQIHKGDTAGRVIEQISNAQNIVITSAEATDLLKYYNTVDEAGLYNEANLPLRKLAEIQQKYTSVGWGAMEHSADYVELAMFGPGSNLLKPFVKNTDLHNLMLHATGMM</sequence>
<dbReference type="Pfam" id="PF00245">
    <property type="entry name" value="Alk_phosphatase"/>
    <property type="match status" value="1"/>
</dbReference>
<feature type="binding site" evidence="3">
    <location>
        <position position="277"/>
    </location>
    <ligand>
        <name>Mg(2+)</name>
        <dbReference type="ChEBI" id="CHEBI:18420"/>
    </ligand>
</feature>
<feature type="binding site" evidence="3">
    <location>
        <position position="282"/>
    </location>
    <ligand>
        <name>Zn(2+)</name>
        <dbReference type="ChEBI" id="CHEBI:29105"/>
        <label>2</label>
    </ligand>
</feature>
<keyword evidence="6" id="KW-1185">Reference proteome</keyword>
<dbReference type="RefSeq" id="WP_074489797.1">
    <property type="nucleotide sequence ID" value="NZ_FPAM01000005.1"/>
</dbReference>
<dbReference type="PANTHER" id="PTHR11596:SF5">
    <property type="entry name" value="ALKALINE PHOSPHATASE"/>
    <property type="match status" value="1"/>
</dbReference>
<comment type="similarity">
    <text evidence="4">Belongs to the alkaline phosphatase family.</text>
</comment>
<comment type="caution">
    <text evidence="5">The sequence shown here is derived from an EMBL/GenBank/DDBJ whole genome shotgun (WGS) entry which is preliminary data.</text>
</comment>
<feature type="binding site" evidence="3">
    <location>
        <position position="48"/>
    </location>
    <ligand>
        <name>Mg(2+)</name>
        <dbReference type="ChEBI" id="CHEBI:18420"/>
    </ligand>
</feature>
<evidence type="ECO:0000256" key="4">
    <source>
        <dbReference type="RuleBase" id="RU003946"/>
    </source>
</evidence>
<dbReference type="CDD" id="cd16012">
    <property type="entry name" value="ALP"/>
    <property type="match status" value="1"/>
</dbReference>
<dbReference type="EMBL" id="MPPL01000001">
    <property type="protein sequence ID" value="OKS87137.1"/>
    <property type="molecule type" value="Genomic_DNA"/>
</dbReference>
<feature type="binding site" evidence="3">
    <location>
        <position position="324"/>
    </location>
    <ligand>
        <name>Zn(2+)</name>
        <dbReference type="ChEBI" id="CHEBI:29105"/>
        <label>2</label>
    </ligand>
</feature>
<feature type="binding site" evidence="3">
    <location>
        <position position="48"/>
    </location>
    <ligand>
        <name>Zn(2+)</name>
        <dbReference type="ChEBI" id="CHEBI:29105"/>
        <label>2</label>
    </ligand>
</feature>
<dbReference type="Gene3D" id="3.40.720.10">
    <property type="entry name" value="Alkaline Phosphatase, subunit A"/>
    <property type="match status" value="1"/>
</dbReference>
<evidence type="ECO:0000256" key="1">
    <source>
        <dbReference type="ARBA" id="ARBA00022553"/>
    </source>
</evidence>
<organism evidence="5 6">
    <name type="scientific">Mucilaginibacter polytrichastri</name>
    <dbReference type="NCBI Taxonomy" id="1302689"/>
    <lineage>
        <taxon>Bacteria</taxon>
        <taxon>Pseudomonadati</taxon>
        <taxon>Bacteroidota</taxon>
        <taxon>Sphingobacteriia</taxon>
        <taxon>Sphingobacteriales</taxon>
        <taxon>Sphingobacteriaceae</taxon>
        <taxon>Mucilaginibacter</taxon>
    </lineage>
</organism>
<evidence type="ECO:0000313" key="6">
    <source>
        <dbReference type="Proteomes" id="UP000186720"/>
    </source>
</evidence>
<dbReference type="Proteomes" id="UP000186720">
    <property type="component" value="Unassembled WGS sequence"/>
</dbReference>
<keyword evidence="3" id="KW-0862">Zinc</keyword>
<keyword evidence="3" id="KW-0479">Metal-binding</keyword>
<protein>
    <recommendedName>
        <fullName evidence="7">Alkaline phosphatase</fullName>
    </recommendedName>
</protein>
<dbReference type="OrthoDB" id="9794455at2"/>
<evidence type="ECO:0000256" key="3">
    <source>
        <dbReference type="PIRSR" id="PIRSR601952-2"/>
    </source>
</evidence>
<name>A0A1Q5ZZF9_9SPHI</name>
<dbReference type="PRINTS" id="PR00113">
    <property type="entry name" value="ALKPHPHTASE"/>
</dbReference>
<evidence type="ECO:0000313" key="5">
    <source>
        <dbReference type="EMBL" id="OKS87137.1"/>
    </source>
</evidence>
<dbReference type="GO" id="GO:0004035">
    <property type="term" value="F:alkaline phosphatase activity"/>
    <property type="evidence" value="ECO:0007669"/>
    <property type="project" value="TreeGrafter"/>
</dbReference>
<comment type="cofactor">
    <cofactor evidence="3">
        <name>Zn(2+)</name>
        <dbReference type="ChEBI" id="CHEBI:29105"/>
    </cofactor>
    <text evidence="3">Binds 2 Zn(2+) ions.</text>
</comment>
<dbReference type="STRING" id="1302689.RG47T_2596"/>
<dbReference type="SUPFAM" id="SSF53649">
    <property type="entry name" value="Alkaline phosphatase-like"/>
    <property type="match status" value="1"/>
</dbReference>
<gene>
    <name evidence="5" type="ORF">RG47T_2596</name>
</gene>
<dbReference type="GO" id="GO:0046872">
    <property type="term" value="F:metal ion binding"/>
    <property type="evidence" value="ECO:0007669"/>
    <property type="project" value="UniProtKB-KW"/>
</dbReference>
<accession>A0A1Q5ZZF9</accession>
<feature type="binding site" evidence="3">
    <location>
        <position position="325"/>
    </location>
    <ligand>
        <name>Zn(2+)</name>
        <dbReference type="ChEBI" id="CHEBI:29105"/>
        <label>2</label>
    </ligand>
</feature>
<feature type="binding site" evidence="3">
    <location>
        <position position="428"/>
    </location>
    <ligand>
        <name>Zn(2+)</name>
        <dbReference type="ChEBI" id="CHEBI:29105"/>
        <label>2</label>
    </ligand>
</feature>
<keyword evidence="1" id="KW-0597">Phosphoprotein</keyword>
<dbReference type="InterPro" id="IPR001952">
    <property type="entry name" value="Alkaline_phosphatase"/>
</dbReference>
<feature type="binding site" evidence="3">
    <location>
        <position position="151"/>
    </location>
    <ligand>
        <name>Mg(2+)</name>
        <dbReference type="ChEBI" id="CHEBI:18420"/>
    </ligand>
</feature>
<feature type="binding site" evidence="3">
    <location>
        <position position="149"/>
    </location>
    <ligand>
        <name>Mg(2+)</name>
        <dbReference type="ChEBI" id="CHEBI:18420"/>
    </ligand>
</feature>
<comment type="cofactor">
    <cofactor evidence="3">
        <name>Mg(2+)</name>
        <dbReference type="ChEBI" id="CHEBI:18420"/>
    </cofactor>
    <text evidence="3">Binds 1 Mg(2+) ion.</text>
</comment>
<dbReference type="AlphaFoldDB" id="A0A1Q5ZZF9"/>
<dbReference type="PANTHER" id="PTHR11596">
    <property type="entry name" value="ALKALINE PHOSPHATASE"/>
    <property type="match status" value="1"/>
</dbReference>
<dbReference type="InterPro" id="IPR017850">
    <property type="entry name" value="Alkaline_phosphatase_core_sf"/>
</dbReference>
<feature type="binding site" evidence="3">
    <location>
        <position position="286"/>
    </location>
    <ligand>
        <name>Zn(2+)</name>
        <dbReference type="ChEBI" id="CHEBI:29105"/>
        <label>2</label>
    </ligand>
</feature>
<evidence type="ECO:0008006" key="7">
    <source>
        <dbReference type="Google" id="ProtNLM"/>
    </source>
</evidence>
<proteinExistence type="inferred from homology"/>
<keyword evidence="3" id="KW-0460">Magnesium</keyword>
<dbReference type="Gene3D" id="1.10.60.40">
    <property type="match status" value="1"/>
</dbReference>
<feature type="active site" description="Phosphoserine intermediate" evidence="2">
    <location>
        <position position="98"/>
    </location>
</feature>